<name>A0A1G9SIZ6_9FIRM</name>
<keyword evidence="5 6" id="KW-0472">Membrane</keyword>
<evidence type="ECO:0000256" key="5">
    <source>
        <dbReference type="ARBA" id="ARBA00023136"/>
    </source>
</evidence>
<dbReference type="Pfam" id="PF01810">
    <property type="entry name" value="LysE"/>
    <property type="match status" value="1"/>
</dbReference>
<evidence type="ECO:0000313" key="8">
    <source>
        <dbReference type="Proteomes" id="UP000214880"/>
    </source>
</evidence>
<dbReference type="PIRSF" id="PIRSF006324">
    <property type="entry name" value="LeuE"/>
    <property type="match status" value="1"/>
</dbReference>
<comment type="subcellular location">
    <subcellularLocation>
        <location evidence="1">Cell membrane</location>
        <topology evidence="1">Multi-pass membrane protein</topology>
    </subcellularLocation>
</comment>
<keyword evidence="3 6" id="KW-0812">Transmembrane</keyword>
<sequence>MENFYLFILTALAAAVLPGADFALVTKNTLAAGKAGGQATALGIAAGLMIHTAAAVLGLSAIIARSALIFEIIKYIGAAYLCYLGIMTFFTAGKSTIPQQPAEPGDSARGFKGYFWQGVITNALNPKASVFYLTLLPQFVTPGKDSLLYLALLGLTAVIIVMSWFIFLAHTLNYLRRWFDRAAFRMNFQRCIGLMLVSFGLKLALAKR</sequence>
<feature type="transmembrane region" description="Helical" evidence="6">
    <location>
        <begin position="39"/>
        <end position="63"/>
    </location>
</feature>
<accession>A0A1G9SIZ6</accession>
<evidence type="ECO:0000256" key="1">
    <source>
        <dbReference type="ARBA" id="ARBA00004651"/>
    </source>
</evidence>
<keyword evidence="8" id="KW-1185">Reference proteome</keyword>
<proteinExistence type="predicted"/>
<dbReference type="PANTHER" id="PTHR30086">
    <property type="entry name" value="ARGININE EXPORTER PROTEIN ARGO"/>
    <property type="match status" value="1"/>
</dbReference>
<dbReference type="PANTHER" id="PTHR30086:SF20">
    <property type="entry name" value="ARGININE EXPORTER PROTEIN ARGO-RELATED"/>
    <property type="match status" value="1"/>
</dbReference>
<keyword evidence="4 6" id="KW-1133">Transmembrane helix</keyword>
<evidence type="ECO:0000313" key="7">
    <source>
        <dbReference type="EMBL" id="SDM35453.1"/>
    </source>
</evidence>
<dbReference type="Proteomes" id="UP000214880">
    <property type="component" value="Unassembled WGS sequence"/>
</dbReference>
<dbReference type="EMBL" id="FNHB01000004">
    <property type="protein sequence ID" value="SDM35453.1"/>
    <property type="molecule type" value="Genomic_DNA"/>
</dbReference>
<evidence type="ECO:0000256" key="2">
    <source>
        <dbReference type="ARBA" id="ARBA00022475"/>
    </source>
</evidence>
<evidence type="ECO:0000256" key="6">
    <source>
        <dbReference type="SAM" id="Phobius"/>
    </source>
</evidence>
<reference evidence="7 8" key="1">
    <citation type="submission" date="2016-10" db="EMBL/GenBank/DDBJ databases">
        <authorList>
            <person name="de Groot N.N."/>
        </authorList>
    </citation>
    <scope>NUCLEOTIDE SEQUENCE [LARGE SCALE GENOMIC DNA]</scope>
    <source>
        <strain evidence="7 8">DSM 1736</strain>
    </source>
</reference>
<evidence type="ECO:0000256" key="4">
    <source>
        <dbReference type="ARBA" id="ARBA00022989"/>
    </source>
</evidence>
<dbReference type="OrthoDB" id="9784202at2"/>
<dbReference type="GO" id="GO:0005886">
    <property type="term" value="C:plasma membrane"/>
    <property type="evidence" value="ECO:0007669"/>
    <property type="project" value="UniProtKB-SubCell"/>
</dbReference>
<feature type="transmembrane region" description="Helical" evidence="6">
    <location>
        <begin position="147"/>
        <end position="167"/>
    </location>
</feature>
<dbReference type="STRING" id="146817.SAMN04488502_10431"/>
<dbReference type="InterPro" id="IPR001123">
    <property type="entry name" value="LeuE-type"/>
</dbReference>
<dbReference type="GO" id="GO:0015171">
    <property type="term" value="F:amino acid transmembrane transporter activity"/>
    <property type="evidence" value="ECO:0007669"/>
    <property type="project" value="TreeGrafter"/>
</dbReference>
<dbReference type="RefSeq" id="WP_092072013.1">
    <property type="nucleotide sequence ID" value="NZ_FNHB01000004.1"/>
</dbReference>
<keyword evidence="2" id="KW-1003">Cell membrane</keyword>
<evidence type="ECO:0000256" key="3">
    <source>
        <dbReference type="ARBA" id="ARBA00022692"/>
    </source>
</evidence>
<dbReference type="AlphaFoldDB" id="A0A1G9SIZ6"/>
<gene>
    <name evidence="7" type="ORF">SAMN04488502_10431</name>
</gene>
<protein>
    <submittedName>
        <fullName evidence="7">Resistance to homoserine/threonine (RhtB) family protein</fullName>
    </submittedName>
</protein>
<organism evidence="7 8">
    <name type="scientific">Dendrosporobacter quercicolus</name>
    <dbReference type="NCBI Taxonomy" id="146817"/>
    <lineage>
        <taxon>Bacteria</taxon>
        <taxon>Bacillati</taxon>
        <taxon>Bacillota</taxon>
        <taxon>Negativicutes</taxon>
        <taxon>Selenomonadales</taxon>
        <taxon>Sporomusaceae</taxon>
        <taxon>Dendrosporobacter</taxon>
    </lineage>
</organism>
<feature type="transmembrane region" description="Helical" evidence="6">
    <location>
        <begin position="75"/>
        <end position="93"/>
    </location>
</feature>